<dbReference type="Proteomes" id="UP000309566">
    <property type="component" value="Unassembled WGS sequence"/>
</dbReference>
<gene>
    <name evidence="1" type="ORF">E5353_07105</name>
</gene>
<name>A0A4S2D942_9BACE</name>
<evidence type="ECO:0000313" key="1">
    <source>
        <dbReference type="EMBL" id="TGY38257.1"/>
    </source>
</evidence>
<dbReference type="RefSeq" id="WP_135999383.1">
    <property type="nucleotide sequence ID" value="NZ_CAJUNY010000010.1"/>
</dbReference>
<sequence length="195" mass="22959">MNKKGVPSLAEQRYELIQAHIIDPENSPLPEELREQFNRVLQVARLLDDYPNDSHIINIMLAKYRISTTQVRKDLHLARELFKTNHTFDWDFWHAWQIKDQLELIRECKLKGDLKNWNNAKKTLAVLIGEKPAALDDPKRMEKNVFYIQVNTGTGEKMNINLDSIRQLSQKDRQDIIDVFYQPVDDTQVEELMNS</sequence>
<protein>
    <submittedName>
        <fullName evidence="1">Uncharacterized protein</fullName>
    </submittedName>
</protein>
<reference evidence="1 2" key="1">
    <citation type="submission" date="2019-04" db="EMBL/GenBank/DDBJ databases">
        <title>Microbes associate with the intestines of laboratory mice.</title>
        <authorList>
            <person name="Navarre W."/>
            <person name="Wong E."/>
            <person name="Huang K."/>
            <person name="Tropini C."/>
            <person name="Ng K."/>
            <person name="Yu B."/>
        </authorList>
    </citation>
    <scope>NUCLEOTIDE SEQUENCE [LARGE SCALE GENOMIC DNA]</scope>
    <source>
        <strain evidence="1 2">NM63_1-25</strain>
    </source>
</reference>
<dbReference type="AlphaFoldDB" id="A0A4S2D942"/>
<dbReference type="EMBL" id="SRYX01000020">
    <property type="protein sequence ID" value="TGY38257.1"/>
    <property type="molecule type" value="Genomic_DNA"/>
</dbReference>
<proteinExistence type="predicted"/>
<organism evidence="1 2">
    <name type="scientific">Bacteroides caecimuris</name>
    <dbReference type="NCBI Taxonomy" id="1796613"/>
    <lineage>
        <taxon>Bacteria</taxon>
        <taxon>Pseudomonadati</taxon>
        <taxon>Bacteroidota</taxon>
        <taxon>Bacteroidia</taxon>
        <taxon>Bacteroidales</taxon>
        <taxon>Bacteroidaceae</taxon>
        <taxon>Bacteroides</taxon>
    </lineage>
</organism>
<accession>A0A4S2D942</accession>
<evidence type="ECO:0000313" key="2">
    <source>
        <dbReference type="Proteomes" id="UP000309566"/>
    </source>
</evidence>
<comment type="caution">
    <text evidence="1">The sequence shown here is derived from an EMBL/GenBank/DDBJ whole genome shotgun (WGS) entry which is preliminary data.</text>
</comment>